<dbReference type="Proteomes" id="UP000033052">
    <property type="component" value="Chromosome"/>
</dbReference>
<protein>
    <recommendedName>
        <fullName evidence="3">VCBS repeat-containing protein</fullName>
    </recommendedName>
</protein>
<evidence type="ECO:0000313" key="2">
    <source>
        <dbReference type="Proteomes" id="UP000033052"/>
    </source>
</evidence>
<dbReference type="GeneID" id="92940455"/>
<organism evidence="1 2">
    <name type="scientific">Clostridium sporogenes</name>
    <dbReference type="NCBI Taxonomy" id="1509"/>
    <lineage>
        <taxon>Bacteria</taxon>
        <taxon>Bacillati</taxon>
        <taxon>Bacillota</taxon>
        <taxon>Clostridia</taxon>
        <taxon>Eubacteriales</taxon>
        <taxon>Clostridiaceae</taxon>
        <taxon>Clostridium</taxon>
    </lineage>
</organism>
<evidence type="ECO:0008006" key="3">
    <source>
        <dbReference type="Google" id="ProtNLM"/>
    </source>
</evidence>
<accession>A0A7U4JPC0</accession>
<dbReference type="InterPro" id="IPR011990">
    <property type="entry name" value="TPR-like_helical_dom_sf"/>
</dbReference>
<dbReference type="AlphaFoldDB" id="A0A7U4JPC0"/>
<evidence type="ECO:0000313" key="1">
    <source>
        <dbReference type="EMBL" id="AKC62837.1"/>
    </source>
</evidence>
<reference evidence="1 2" key="1">
    <citation type="journal article" date="2015" name="PLoS ONE">
        <title>A universal mariner transposon system for forward genetic studies in the genus clostridium.</title>
        <authorList>
            <person name="Zhang Y."/>
            <person name="Grosse-Honebrink A."/>
            <person name="Minton N.P."/>
        </authorList>
    </citation>
    <scope>NUCLEOTIDE SEQUENCE [LARGE SCALE GENOMIC DNA]</scope>
    <source>
        <strain evidence="1 2">NCIMB 10696</strain>
    </source>
</reference>
<proteinExistence type="predicted"/>
<sequence>MFSIEYLINIIKMFLPPRAEIITIDKPYKMPAVGMVDLDGDGILELIAAYKWQGEIYIIVLKYYCGTWYVADTVKGKGYNITYFGAAPVTSRYRNNLVVGWQVGAIWSDLSVYEWIDMGLKDLINGNKYFSLIEVKDIKGIQGKDGIYELALWIHDTGKAYKVEIYRWAGDKFTLALDVYPNYFKKVANYYKRLLKEMDSTTYWYYLADAQIKTGDTQGALESIDRALDSEYPYPSKEELIDLKGQICQYTPFSKEEGIDFSSIKYICSQKQRDKKLEKALIKEFDLDQYEDSIRYYYNKVDLNEDGNPEIFAYVVGMPVCGTGGCSAAIFEDYKGEYKLLARFSLVNNPVIISNNKTKGYKDIIMNVYGGGIESFFALLKYNGTTYPSNPSIEPKVESGTKVQGIAIVADDISKNSGIELNTYLKR</sequence>
<dbReference type="SUPFAM" id="SSF48452">
    <property type="entry name" value="TPR-like"/>
    <property type="match status" value="1"/>
</dbReference>
<dbReference type="KEGG" id="cld:CLSPO_c21170"/>
<gene>
    <name evidence="1" type="ORF">CLSPO_c21170</name>
</gene>
<dbReference type="RefSeq" id="WP_049040970.1">
    <property type="nucleotide sequence ID" value="NZ_CP009225.1"/>
</dbReference>
<name>A0A7U4JPC0_CLOSG</name>
<dbReference type="EMBL" id="CP009225">
    <property type="protein sequence ID" value="AKC62837.1"/>
    <property type="molecule type" value="Genomic_DNA"/>
</dbReference>